<organism evidence="1 2">
    <name type="scientific">Cocos nucifera</name>
    <name type="common">Coconut palm</name>
    <dbReference type="NCBI Taxonomy" id="13894"/>
    <lineage>
        <taxon>Eukaryota</taxon>
        <taxon>Viridiplantae</taxon>
        <taxon>Streptophyta</taxon>
        <taxon>Embryophyta</taxon>
        <taxon>Tracheophyta</taxon>
        <taxon>Spermatophyta</taxon>
        <taxon>Magnoliopsida</taxon>
        <taxon>Liliopsida</taxon>
        <taxon>Arecaceae</taxon>
        <taxon>Arecoideae</taxon>
        <taxon>Cocoseae</taxon>
        <taxon>Attaleinae</taxon>
        <taxon>Cocos</taxon>
    </lineage>
</organism>
<keyword evidence="2" id="KW-1185">Reference proteome</keyword>
<protein>
    <submittedName>
        <fullName evidence="1">Uncharacterized protein</fullName>
    </submittedName>
</protein>
<dbReference type="AlphaFoldDB" id="A0A8K0N5I1"/>
<sequence length="179" mass="19893">MEETVMKELKWIVMPPYSELFQEDLLKRLYSDGPALMELASVDPLRKKNKKKKKRKRIILSSSSKVAVVEDVTTKVEIAKPKASRSMVIKSEATKPEVAKVANKQSKRKHAAPLSKAVVVEAIPARDSLPIMAGGDALLSLTILPSFTNSFELIAEAYTKLLGEMVPLAKAMRLQLRSF</sequence>
<comment type="caution">
    <text evidence="1">The sequence shown here is derived from an EMBL/GenBank/DDBJ whole genome shotgun (WGS) entry which is preliminary data.</text>
</comment>
<proteinExistence type="predicted"/>
<gene>
    <name evidence="1" type="ORF">COCNU_07G015100</name>
</gene>
<evidence type="ECO:0000313" key="2">
    <source>
        <dbReference type="Proteomes" id="UP000797356"/>
    </source>
</evidence>
<evidence type="ECO:0000313" key="1">
    <source>
        <dbReference type="EMBL" id="KAG1355398.1"/>
    </source>
</evidence>
<dbReference type="Proteomes" id="UP000797356">
    <property type="component" value="Chromosome 7"/>
</dbReference>
<accession>A0A8K0N5I1</accession>
<name>A0A8K0N5I1_COCNU</name>
<reference evidence="1" key="1">
    <citation type="journal article" date="2017" name="Gigascience">
        <title>The genome draft of coconut (Cocos nucifera).</title>
        <authorList>
            <person name="Xiao Y."/>
            <person name="Xu P."/>
            <person name="Fan H."/>
            <person name="Baudouin L."/>
            <person name="Xia W."/>
            <person name="Bocs S."/>
            <person name="Xu J."/>
            <person name="Li Q."/>
            <person name="Guo A."/>
            <person name="Zhou L."/>
            <person name="Li J."/>
            <person name="Wu Y."/>
            <person name="Ma Z."/>
            <person name="Armero A."/>
            <person name="Issali A.E."/>
            <person name="Liu N."/>
            <person name="Peng M."/>
            <person name="Yang Y."/>
        </authorList>
    </citation>
    <scope>NUCLEOTIDE SEQUENCE</scope>
    <source>
        <tissue evidence="1">Spear leaf of Hainan Tall coconut</tissue>
    </source>
</reference>
<dbReference type="EMBL" id="CM017878">
    <property type="protein sequence ID" value="KAG1355398.1"/>
    <property type="molecule type" value="Genomic_DNA"/>
</dbReference>
<reference evidence="1" key="2">
    <citation type="submission" date="2019-07" db="EMBL/GenBank/DDBJ databases">
        <authorList>
            <person name="Yang Y."/>
            <person name="Bocs S."/>
            <person name="Baudouin L."/>
        </authorList>
    </citation>
    <scope>NUCLEOTIDE SEQUENCE</scope>
    <source>
        <tissue evidence="1">Spear leaf of Hainan Tall coconut</tissue>
    </source>
</reference>